<dbReference type="InterPro" id="IPR036390">
    <property type="entry name" value="WH_DNA-bd_sf"/>
</dbReference>
<dbReference type="GO" id="GO:0005829">
    <property type="term" value="C:cytosol"/>
    <property type="evidence" value="ECO:0007669"/>
    <property type="project" value="TreeGrafter"/>
</dbReference>
<dbReference type="Gene3D" id="1.10.10.10">
    <property type="entry name" value="Winged helix-like DNA-binding domain superfamily/Winged helix DNA-binding domain"/>
    <property type="match status" value="1"/>
</dbReference>
<dbReference type="InterPro" id="IPR000944">
    <property type="entry name" value="Tscrpt_reg_Rrf2"/>
</dbReference>
<dbReference type="InterPro" id="IPR036388">
    <property type="entry name" value="WH-like_DNA-bd_sf"/>
</dbReference>
<reference evidence="1" key="1">
    <citation type="submission" date="2019-10" db="EMBL/GenBank/DDBJ databases">
        <title>Malate fermentation in French cider.</title>
        <authorList>
            <person name="Cousin F.J."/>
            <person name="Medina Fernandez S."/>
            <person name="Misery B."/>
            <person name="Laplace J.-M."/>
            <person name="Cretenet M."/>
        </authorList>
    </citation>
    <scope>NUCLEOTIDE SEQUENCE</scope>
    <source>
        <strain evidence="1">UCMA15129</strain>
    </source>
</reference>
<dbReference type="Pfam" id="PF02082">
    <property type="entry name" value="Rrf2"/>
    <property type="match status" value="1"/>
</dbReference>
<dbReference type="EMBL" id="WERV01000007">
    <property type="protein sequence ID" value="MDV7715748.1"/>
    <property type="molecule type" value="Genomic_DNA"/>
</dbReference>
<evidence type="ECO:0000313" key="2">
    <source>
        <dbReference type="Proteomes" id="UP001281024"/>
    </source>
</evidence>
<evidence type="ECO:0000313" key="1">
    <source>
        <dbReference type="EMBL" id="MDV7715748.1"/>
    </source>
</evidence>
<dbReference type="RefSeq" id="WP_071435635.1">
    <property type="nucleotide sequence ID" value="NZ_MLON01000079.1"/>
</dbReference>
<dbReference type="AlphaFoldDB" id="A0A483BB34"/>
<protein>
    <submittedName>
        <fullName evidence="1">Transcriptional regulator</fullName>
    </submittedName>
</protein>
<dbReference type="SUPFAM" id="SSF46785">
    <property type="entry name" value="Winged helix' DNA-binding domain"/>
    <property type="match status" value="1"/>
</dbReference>
<dbReference type="PROSITE" id="PS51197">
    <property type="entry name" value="HTH_RRF2_2"/>
    <property type="match status" value="1"/>
</dbReference>
<accession>A0A483BB34</accession>
<dbReference type="PANTHER" id="PTHR33221">
    <property type="entry name" value="WINGED HELIX-TURN-HELIX TRANSCRIPTIONAL REGULATOR, RRF2 FAMILY"/>
    <property type="match status" value="1"/>
</dbReference>
<dbReference type="GO" id="GO:0003700">
    <property type="term" value="F:DNA-binding transcription factor activity"/>
    <property type="evidence" value="ECO:0007669"/>
    <property type="project" value="TreeGrafter"/>
</dbReference>
<dbReference type="Proteomes" id="UP001281024">
    <property type="component" value="Unassembled WGS sequence"/>
</dbReference>
<organism evidence="1 2">
    <name type="scientific">Oenococcus oeni</name>
    <name type="common">Leuconostoc oenos</name>
    <dbReference type="NCBI Taxonomy" id="1247"/>
    <lineage>
        <taxon>Bacteria</taxon>
        <taxon>Bacillati</taxon>
        <taxon>Bacillota</taxon>
        <taxon>Bacilli</taxon>
        <taxon>Lactobacillales</taxon>
        <taxon>Lactobacillaceae</taxon>
        <taxon>Oenococcus</taxon>
    </lineage>
</organism>
<name>A0A483BB34_OENOE</name>
<gene>
    <name evidence="1" type="ORF">GA838_08390</name>
</gene>
<sequence length="146" mass="16296">MANTQLSDATHVLVYIALHKNKQSVKSSEIAVSLQTAPSLVRRIMSKLKKAHLLNAVQGSPQPVLAKAAEQITLQEIYLAVSQKRNLLNVDQNTDMLCPIGTAIPKVLDHYYREIQTAAEMKMAEITLQDIINDTKVQEKQFDSIQ</sequence>
<comment type="caution">
    <text evidence="1">The sequence shown here is derived from an EMBL/GenBank/DDBJ whole genome shotgun (WGS) entry which is preliminary data.</text>
</comment>
<proteinExistence type="predicted"/>
<dbReference type="PANTHER" id="PTHR33221:SF15">
    <property type="entry name" value="HTH-TYPE TRANSCRIPTIONAL REGULATOR YWGB-RELATED"/>
    <property type="match status" value="1"/>
</dbReference>